<protein>
    <submittedName>
        <fullName evidence="1">Uncharacterized protein</fullName>
    </submittedName>
</protein>
<proteinExistence type="predicted"/>
<evidence type="ECO:0000313" key="1">
    <source>
        <dbReference type="EMBL" id="KFE36899.1"/>
    </source>
</evidence>
<accession>A0A085U1Q2</accession>
<organism evidence="1 2">
    <name type="scientific">Thioclava atlantica</name>
    <dbReference type="NCBI Taxonomy" id="1317124"/>
    <lineage>
        <taxon>Bacteria</taxon>
        <taxon>Pseudomonadati</taxon>
        <taxon>Pseudomonadota</taxon>
        <taxon>Alphaproteobacteria</taxon>
        <taxon>Rhodobacterales</taxon>
        <taxon>Paracoccaceae</taxon>
        <taxon>Thioclava</taxon>
    </lineage>
</organism>
<name>A0A085U1Q2_9RHOB</name>
<dbReference type="Proteomes" id="UP000028607">
    <property type="component" value="Unassembled WGS sequence"/>
</dbReference>
<gene>
    <name evidence="1" type="ORF">DW2_02035</name>
</gene>
<dbReference type="PATRIC" id="fig|1317124.6.peg.407"/>
<reference evidence="2" key="1">
    <citation type="submission" date="2013-04" db="EMBL/GenBank/DDBJ databases">
        <title>Thioclava sp. 13D2W-2 Genome Sequencing.</title>
        <authorList>
            <person name="Lai Q."/>
            <person name="Li G."/>
            <person name="Shao Z."/>
        </authorList>
    </citation>
    <scope>NUCLEOTIDE SEQUENCE [LARGE SCALE GENOMIC DNA]</scope>
    <source>
        <strain evidence="2">13D2W-2</strain>
    </source>
</reference>
<evidence type="ECO:0000313" key="2">
    <source>
        <dbReference type="Proteomes" id="UP000028607"/>
    </source>
</evidence>
<comment type="caution">
    <text evidence="1">The sequence shown here is derived from an EMBL/GenBank/DDBJ whole genome shotgun (WGS) entry which is preliminary data.</text>
</comment>
<reference evidence="1 2" key="2">
    <citation type="journal article" date="2015" name="Antonie Van Leeuwenhoek">
        <title>Thioclava indica sp. nov., isolated from surface seawater of the Indian Ocean.</title>
        <authorList>
            <person name="Liu Y."/>
            <person name="Lai Q."/>
            <person name="Du J."/>
            <person name="Xu H."/>
            <person name="Jiang L."/>
            <person name="Shao Z."/>
        </authorList>
    </citation>
    <scope>NUCLEOTIDE SEQUENCE [LARGE SCALE GENOMIC DNA]</scope>
    <source>
        <strain evidence="1 2">13D2W-2</strain>
    </source>
</reference>
<keyword evidence="2" id="KW-1185">Reference proteome</keyword>
<dbReference type="EMBL" id="AQRC01000001">
    <property type="protein sequence ID" value="KFE36899.1"/>
    <property type="molecule type" value="Genomic_DNA"/>
</dbReference>
<dbReference type="AlphaFoldDB" id="A0A085U1Q2"/>
<sequence>MMHDPKIQSPSEGALVLAIHPECCTLDLDSDLAQALKGDRAHLVCLSHNGMGRSDILDRLARHGASPLCTSFLTYEMEQLSDPDEHCAIAHVLSYIMRAHELRKILIAAHIPDGDTSAAVEAIAGYLSRITGATVLRHGALPVTPVANRPPIEPAR</sequence>